<evidence type="ECO:0000259" key="1">
    <source>
        <dbReference type="PROSITE" id="PS50003"/>
    </source>
</evidence>
<organism evidence="2 3">
    <name type="scientific">Silurus meridionalis</name>
    <name type="common">Southern catfish</name>
    <name type="synonym">Silurus soldatovi meridionalis</name>
    <dbReference type="NCBI Taxonomy" id="175797"/>
    <lineage>
        <taxon>Eukaryota</taxon>
        <taxon>Metazoa</taxon>
        <taxon>Chordata</taxon>
        <taxon>Craniata</taxon>
        <taxon>Vertebrata</taxon>
        <taxon>Euteleostomi</taxon>
        <taxon>Actinopterygii</taxon>
        <taxon>Neopterygii</taxon>
        <taxon>Teleostei</taxon>
        <taxon>Ostariophysi</taxon>
        <taxon>Siluriformes</taxon>
        <taxon>Siluridae</taxon>
        <taxon>Silurus</taxon>
    </lineage>
</organism>
<proteinExistence type="predicted"/>
<evidence type="ECO:0000313" key="3">
    <source>
        <dbReference type="Proteomes" id="UP000606274"/>
    </source>
</evidence>
<feature type="domain" description="PH" evidence="1">
    <location>
        <begin position="43"/>
        <end position="138"/>
    </location>
</feature>
<dbReference type="Pfam" id="PF15410">
    <property type="entry name" value="PH_9"/>
    <property type="match status" value="1"/>
</dbReference>
<name>A0A8T0BE94_SILME</name>
<protein>
    <recommendedName>
        <fullName evidence="1">PH domain-containing protein</fullName>
    </recommendedName>
</protein>
<dbReference type="AlphaFoldDB" id="A0A8T0BE94"/>
<reference evidence="2" key="1">
    <citation type="submission" date="2020-08" db="EMBL/GenBank/DDBJ databases">
        <title>Chromosome-level assembly of Southern catfish (Silurus meridionalis) provides insights into visual adaptation to the nocturnal and benthic lifestyles.</title>
        <authorList>
            <person name="Zhang Y."/>
            <person name="Wang D."/>
            <person name="Peng Z."/>
        </authorList>
    </citation>
    <scope>NUCLEOTIDE SEQUENCE</scope>
    <source>
        <strain evidence="2">SWU-2019-XX</strain>
        <tissue evidence="2">Muscle</tissue>
    </source>
</reference>
<dbReference type="PROSITE" id="PS50003">
    <property type="entry name" value="PH_DOMAIN"/>
    <property type="match status" value="1"/>
</dbReference>
<dbReference type="SMART" id="SM00233">
    <property type="entry name" value="PH"/>
    <property type="match status" value="1"/>
</dbReference>
<dbReference type="Gene3D" id="2.30.29.30">
    <property type="entry name" value="Pleckstrin-homology domain (PH domain)/Phosphotyrosine-binding domain (PTB)"/>
    <property type="match status" value="1"/>
</dbReference>
<dbReference type="InterPro" id="IPR001849">
    <property type="entry name" value="PH_domain"/>
</dbReference>
<gene>
    <name evidence="2" type="ORF">HF521_021249</name>
</gene>
<dbReference type="InterPro" id="IPR011993">
    <property type="entry name" value="PH-like_dom_sf"/>
</dbReference>
<dbReference type="Proteomes" id="UP000606274">
    <property type="component" value="Unassembled WGS sequence"/>
</dbReference>
<keyword evidence="3" id="KW-1185">Reference proteome</keyword>
<sequence length="242" mass="27607">MLAVYKTLSSVLKWRSKPNTEQQDVLENKNPKNKSGRLLCKKVEDENGTKTKKSQRAWKPFYATIQDMVLCLQAYSNSSAKKDRITISLLHALAYPIKYNKRPHVLCLRTANLQLFYLQAECEADQTSWVANLNRTAACYSVPPLLTVSHNRNEGAQFLPTFCSHLSHEQQLRCCKDHLQMLSEHLQYYLTLPFRSEVLAVGYLLQQVKNYTTYVEVLQELVEAENAGEGCSNSALSNITDI</sequence>
<dbReference type="InterPro" id="IPR041681">
    <property type="entry name" value="PH_9"/>
</dbReference>
<comment type="caution">
    <text evidence="2">The sequence shown here is derived from an EMBL/GenBank/DDBJ whole genome shotgun (WGS) entry which is preliminary data.</text>
</comment>
<dbReference type="SUPFAM" id="SSF50729">
    <property type="entry name" value="PH domain-like"/>
    <property type="match status" value="1"/>
</dbReference>
<evidence type="ECO:0000313" key="2">
    <source>
        <dbReference type="EMBL" id="KAF7704177.1"/>
    </source>
</evidence>
<dbReference type="EMBL" id="JABFDY010000008">
    <property type="protein sequence ID" value="KAF7704177.1"/>
    <property type="molecule type" value="Genomic_DNA"/>
</dbReference>
<accession>A0A8T0BE94</accession>